<dbReference type="InterPro" id="IPR030048">
    <property type="entry name" value="SurE"/>
</dbReference>
<feature type="domain" description="Survival protein SurE-like phosphatase/nucleotidase" evidence="10">
    <location>
        <begin position="3"/>
        <end position="186"/>
    </location>
</feature>
<keyword evidence="6 9" id="KW-0479">Metal-binding</keyword>
<name>A0A8J3GK19_9HYPH</name>
<dbReference type="PANTHER" id="PTHR30457:SF12">
    <property type="entry name" value="5'_3'-NUCLEOTIDASE SURE"/>
    <property type="match status" value="1"/>
</dbReference>
<keyword evidence="7 9" id="KW-0547">Nucleotide-binding</keyword>
<dbReference type="PANTHER" id="PTHR30457">
    <property type="entry name" value="5'-NUCLEOTIDASE SURE"/>
    <property type="match status" value="1"/>
</dbReference>
<comment type="cofactor">
    <cofactor evidence="2">
        <name>Mg(2+)</name>
        <dbReference type="ChEBI" id="CHEBI:18420"/>
    </cofactor>
</comment>
<dbReference type="SUPFAM" id="SSF64167">
    <property type="entry name" value="SurE-like"/>
    <property type="match status" value="1"/>
</dbReference>
<organism evidence="11 12">
    <name type="scientific">Tianweitania populi</name>
    <dbReference type="NCBI Taxonomy" id="1607949"/>
    <lineage>
        <taxon>Bacteria</taxon>
        <taxon>Pseudomonadati</taxon>
        <taxon>Pseudomonadota</taxon>
        <taxon>Alphaproteobacteria</taxon>
        <taxon>Hyphomicrobiales</taxon>
        <taxon>Phyllobacteriaceae</taxon>
        <taxon>Tianweitania</taxon>
    </lineage>
</organism>
<feature type="binding site" evidence="9">
    <location>
        <position position="9"/>
    </location>
    <ligand>
        <name>a divalent metal cation</name>
        <dbReference type="ChEBI" id="CHEBI:60240"/>
    </ligand>
</feature>
<dbReference type="GO" id="GO:0008253">
    <property type="term" value="F:5'-nucleotidase activity"/>
    <property type="evidence" value="ECO:0007669"/>
    <property type="project" value="UniProtKB-UniRule"/>
</dbReference>
<dbReference type="FunFam" id="3.40.1210.10:FF:000001">
    <property type="entry name" value="5'/3'-nucleotidase SurE"/>
    <property type="match status" value="1"/>
</dbReference>
<dbReference type="GO" id="GO:0004309">
    <property type="term" value="F:exopolyphosphatase activity"/>
    <property type="evidence" value="ECO:0007669"/>
    <property type="project" value="TreeGrafter"/>
</dbReference>
<evidence type="ECO:0000256" key="6">
    <source>
        <dbReference type="ARBA" id="ARBA00022723"/>
    </source>
</evidence>
<dbReference type="GO" id="GO:0005737">
    <property type="term" value="C:cytoplasm"/>
    <property type="evidence" value="ECO:0007669"/>
    <property type="project" value="UniProtKB-SubCell"/>
</dbReference>
<evidence type="ECO:0000256" key="7">
    <source>
        <dbReference type="ARBA" id="ARBA00022741"/>
    </source>
</evidence>
<evidence type="ECO:0000259" key="10">
    <source>
        <dbReference type="Pfam" id="PF01975"/>
    </source>
</evidence>
<comment type="cofactor">
    <cofactor evidence="9">
        <name>a divalent metal cation</name>
        <dbReference type="ChEBI" id="CHEBI:60240"/>
    </cofactor>
    <text evidence="9">Binds 1 divalent metal cation per subunit.</text>
</comment>
<dbReference type="GO" id="GO:0008254">
    <property type="term" value="F:3'-nucleotidase activity"/>
    <property type="evidence" value="ECO:0007669"/>
    <property type="project" value="TreeGrafter"/>
</dbReference>
<reference evidence="11" key="1">
    <citation type="journal article" date="2014" name="Int. J. Syst. Evol. Microbiol.">
        <title>Complete genome sequence of Corynebacterium casei LMG S-19264T (=DSM 44701T), isolated from a smear-ripened cheese.</title>
        <authorList>
            <consortium name="US DOE Joint Genome Institute (JGI-PGF)"/>
            <person name="Walter F."/>
            <person name="Albersmeier A."/>
            <person name="Kalinowski J."/>
            <person name="Ruckert C."/>
        </authorList>
    </citation>
    <scope>NUCLEOTIDE SEQUENCE</scope>
    <source>
        <strain evidence="11">KCTC 42249</strain>
    </source>
</reference>
<evidence type="ECO:0000256" key="5">
    <source>
        <dbReference type="ARBA" id="ARBA00022490"/>
    </source>
</evidence>
<dbReference type="Pfam" id="PF01975">
    <property type="entry name" value="SurE"/>
    <property type="match status" value="1"/>
</dbReference>
<evidence type="ECO:0000256" key="3">
    <source>
        <dbReference type="ARBA" id="ARBA00004496"/>
    </source>
</evidence>
<dbReference type="HAMAP" id="MF_00060">
    <property type="entry name" value="SurE"/>
    <property type="match status" value="1"/>
</dbReference>
<sequence length="252" mass="27518">MRILLTNDDGIHAEGLASLERIARTLSDDIWVVAPETDQSGFSHSLSISEPLRMRRIDDRHYAVRGTPTDCVIMGVRNLMPEPPDLILSGVNSGSNVADDVTYSGTVAGAMEGTLLGIRSIALSQGYTFANDGRVVPWNTVEAHAPALLKRLIDIDLPQGVLLNVNFPNCQPDAVQGHVVTRQGKLVYGITVDARNDGRGLPYYWLRFGRGETEIPEGTDLHALRADHISVTPLKLDLTAYEVQDLVRAALQ</sequence>
<comment type="caution">
    <text evidence="11">The sequence shown here is derived from an EMBL/GenBank/DDBJ whole genome shotgun (WGS) entry which is preliminary data.</text>
</comment>
<feature type="binding site" evidence="9">
    <location>
        <position position="8"/>
    </location>
    <ligand>
        <name>a divalent metal cation</name>
        <dbReference type="ChEBI" id="CHEBI:60240"/>
    </ligand>
</feature>
<proteinExistence type="inferred from homology"/>
<keyword evidence="5 9" id="KW-0963">Cytoplasm</keyword>
<dbReference type="GO" id="GO:0046872">
    <property type="term" value="F:metal ion binding"/>
    <property type="evidence" value="ECO:0007669"/>
    <property type="project" value="UniProtKB-UniRule"/>
</dbReference>
<dbReference type="InterPro" id="IPR002828">
    <property type="entry name" value="SurE-like_Pase/nucleotidase"/>
</dbReference>
<dbReference type="NCBIfam" id="TIGR00087">
    <property type="entry name" value="surE"/>
    <property type="match status" value="1"/>
</dbReference>
<dbReference type="RefSeq" id="WP_189502308.1">
    <property type="nucleotide sequence ID" value="NZ_BMZQ01000001.1"/>
</dbReference>
<dbReference type="AlphaFoldDB" id="A0A8J3GK19"/>
<evidence type="ECO:0000256" key="4">
    <source>
        <dbReference type="ARBA" id="ARBA00011062"/>
    </source>
</evidence>
<keyword evidence="8 9" id="KW-0378">Hydrolase</keyword>
<dbReference type="Proteomes" id="UP000630142">
    <property type="component" value="Unassembled WGS sequence"/>
</dbReference>
<reference evidence="11" key="2">
    <citation type="submission" date="2020-09" db="EMBL/GenBank/DDBJ databases">
        <authorList>
            <person name="Sun Q."/>
            <person name="Kim S."/>
        </authorList>
    </citation>
    <scope>NUCLEOTIDE SEQUENCE</scope>
    <source>
        <strain evidence="11">KCTC 42249</strain>
    </source>
</reference>
<evidence type="ECO:0000256" key="8">
    <source>
        <dbReference type="ARBA" id="ARBA00022801"/>
    </source>
</evidence>
<evidence type="ECO:0000313" key="11">
    <source>
        <dbReference type="EMBL" id="GHD09799.1"/>
    </source>
</evidence>
<comment type="function">
    <text evidence="9">Nucleotidase that shows phosphatase activity on nucleoside 5'-monophosphates.</text>
</comment>
<evidence type="ECO:0000256" key="9">
    <source>
        <dbReference type="HAMAP-Rule" id="MF_00060"/>
    </source>
</evidence>
<evidence type="ECO:0000256" key="1">
    <source>
        <dbReference type="ARBA" id="ARBA00000815"/>
    </source>
</evidence>
<accession>A0A8J3GK19</accession>
<feature type="binding site" evidence="9">
    <location>
        <position position="40"/>
    </location>
    <ligand>
        <name>a divalent metal cation</name>
        <dbReference type="ChEBI" id="CHEBI:60240"/>
    </ligand>
</feature>
<evidence type="ECO:0000313" key="12">
    <source>
        <dbReference type="Proteomes" id="UP000630142"/>
    </source>
</evidence>
<dbReference type="EC" id="3.1.3.5" evidence="9"/>
<comment type="catalytic activity">
    <reaction evidence="1 9">
        <text>a ribonucleoside 5'-phosphate + H2O = a ribonucleoside + phosphate</text>
        <dbReference type="Rhea" id="RHEA:12484"/>
        <dbReference type="ChEBI" id="CHEBI:15377"/>
        <dbReference type="ChEBI" id="CHEBI:18254"/>
        <dbReference type="ChEBI" id="CHEBI:43474"/>
        <dbReference type="ChEBI" id="CHEBI:58043"/>
        <dbReference type="EC" id="3.1.3.5"/>
    </reaction>
</comment>
<feature type="binding site" evidence="9">
    <location>
        <position position="92"/>
    </location>
    <ligand>
        <name>a divalent metal cation</name>
        <dbReference type="ChEBI" id="CHEBI:60240"/>
    </ligand>
</feature>
<dbReference type="EMBL" id="BMZQ01000001">
    <property type="protein sequence ID" value="GHD09799.1"/>
    <property type="molecule type" value="Genomic_DNA"/>
</dbReference>
<evidence type="ECO:0000256" key="2">
    <source>
        <dbReference type="ARBA" id="ARBA00001946"/>
    </source>
</evidence>
<dbReference type="InterPro" id="IPR036523">
    <property type="entry name" value="SurE-like_sf"/>
</dbReference>
<keyword evidence="12" id="KW-1185">Reference proteome</keyword>
<gene>
    <name evidence="9 11" type="primary">surE</name>
    <name evidence="11" type="ORF">GCM10016234_10920</name>
</gene>
<dbReference type="GO" id="GO:0000166">
    <property type="term" value="F:nucleotide binding"/>
    <property type="evidence" value="ECO:0007669"/>
    <property type="project" value="UniProtKB-KW"/>
</dbReference>
<dbReference type="NCBIfam" id="NF001490">
    <property type="entry name" value="PRK00346.1-4"/>
    <property type="match status" value="1"/>
</dbReference>
<comment type="similarity">
    <text evidence="4 9">Belongs to the SurE nucleotidase family.</text>
</comment>
<comment type="subcellular location">
    <subcellularLocation>
        <location evidence="3 9">Cytoplasm</location>
    </subcellularLocation>
</comment>
<dbReference type="Gene3D" id="3.40.1210.10">
    <property type="entry name" value="Survival protein SurE-like phosphatase/nucleotidase"/>
    <property type="match status" value="1"/>
</dbReference>
<protein>
    <recommendedName>
        <fullName evidence="9">5'-nucleotidase SurE</fullName>
        <ecNumber evidence="9">3.1.3.5</ecNumber>
    </recommendedName>
    <alternativeName>
        <fullName evidence="9">Nucleoside 5'-monophosphate phosphohydrolase</fullName>
    </alternativeName>
</protein>